<dbReference type="SUPFAM" id="SSF51230">
    <property type="entry name" value="Single hybrid motif"/>
    <property type="match status" value="1"/>
</dbReference>
<dbReference type="NCBIfam" id="NF002270">
    <property type="entry name" value="PRK01202.1"/>
    <property type="match status" value="1"/>
</dbReference>
<dbReference type="Pfam" id="PF01597">
    <property type="entry name" value="GCV_H"/>
    <property type="match status" value="1"/>
</dbReference>
<protein>
    <recommendedName>
        <fullName evidence="3">Glycine cleavage system H protein</fullName>
    </recommendedName>
</protein>
<keyword evidence="2 3" id="KW-0450">Lipoyl</keyword>
<accession>A0A511RMJ6</accession>
<dbReference type="InterPro" id="IPR000089">
    <property type="entry name" value="Biotin_lipoyl"/>
</dbReference>
<dbReference type="PROSITE" id="PS50890">
    <property type="entry name" value="PUA"/>
    <property type="match status" value="1"/>
</dbReference>
<feature type="modified residue" description="N6-lipoyllysine" evidence="3 4">
    <location>
        <position position="63"/>
    </location>
</feature>
<evidence type="ECO:0000256" key="1">
    <source>
        <dbReference type="ARBA" id="ARBA00009249"/>
    </source>
</evidence>
<comment type="subunit">
    <text evidence="3">The glycine cleavage system is composed of four proteins: P, T, L and H.</text>
</comment>
<dbReference type="InterPro" id="IPR011053">
    <property type="entry name" value="Single_hybrid_motif"/>
</dbReference>
<dbReference type="PANTHER" id="PTHR11715">
    <property type="entry name" value="GLYCINE CLEAVAGE SYSTEM H PROTEIN"/>
    <property type="match status" value="1"/>
</dbReference>
<dbReference type="AlphaFoldDB" id="A0A511RMJ6"/>
<comment type="cofactor">
    <cofactor evidence="3">
        <name>(R)-lipoate</name>
        <dbReference type="ChEBI" id="CHEBI:83088"/>
    </cofactor>
    <text evidence="3">Binds 1 lipoyl cofactor covalently.</text>
</comment>
<evidence type="ECO:0000256" key="3">
    <source>
        <dbReference type="HAMAP-Rule" id="MF_00272"/>
    </source>
</evidence>
<dbReference type="OrthoDB" id="9796712at2"/>
<evidence type="ECO:0000256" key="2">
    <source>
        <dbReference type="ARBA" id="ARBA00022823"/>
    </source>
</evidence>
<dbReference type="InterPro" id="IPR003016">
    <property type="entry name" value="2-oxoA_DH_lipoyl-BS"/>
</dbReference>
<dbReference type="GO" id="GO:0009249">
    <property type="term" value="P:protein lipoylation"/>
    <property type="evidence" value="ECO:0007669"/>
    <property type="project" value="TreeGrafter"/>
</dbReference>
<sequence>MNVPADRKYTRSHEWAKQEGSLIVVGISDFAQESLGDVVFVETPEVGREVQAGEAVAVVESVKTASDIYAPVSGKVVEVNEALADEPELVNGDPYGAGWIFKLEPSDPAEFDALLGPDDYTKVIEEES</sequence>
<organism evidence="6 7">
    <name type="scientific">Oceanithermus desulfurans NBRC 100063</name>
    <dbReference type="NCBI Taxonomy" id="1227550"/>
    <lineage>
        <taxon>Bacteria</taxon>
        <taxon>Thermotogati</taxon>
        <taxon>Deinococcota</taxon>
        <taxon>Deinococci</taxon>
        <taxon>Thermales</taxon>
        <taxon>Thermaceae</taxon>
        <taxon>Oceanithermus</taxon>
    </lineage>
</organism>
<dbReference type="PANTHER" id="PTHR11715:SF3">
    <property type="entry name" value="GLYCINE CLEAVAGE SYSTEM H PROTEIN-RELATED"/>
    <property type="match status" value="1"/>
</dbReference>
<reference evidence="6 7" key="1">
    <citation type="submission" date="2019-07" db="EMBL/GenBank/DDBJ databases">
        <title>Whole genome shotgun sequence of Oceanithermus desulfurans NBRC 100063.</title>
        <authorList>
            <person name="Hosoyama A."/>
            <person name="Uohara A."/>
            <person name="Ohji S."/>
            <person name="Ichikawa N."/>
        </authorList>
    </citation>
    <scope>NUCLEOTIDE SEQUENCE [LARGE SCALE GENOMIC DNA]</scope>
    <source>
        <strain evidence="6 7">NBRC 100063</strain>
    </source>
</reference>
<dbReference type="RefSeq" id="WP_147149028.1">
    <property type="nucleotide sequence ID" value="NZ_BJXN01000026.1"/>
</dbReference>
<comment type="function">
    <text evidence="3">The glycine cleavage system catalyzes the degradation of glycine. The H protein shuttles the methylamine group of glycine from the P protein to the T protein.</text>
</comment>
<dbReference type="EMBL" id="BJXN01000026">
    <property type="protein sequence ID" value="GEM90879.1"/>
    <property type="molecule type" value="Genomic_DNA"/>
</dbReference>
<dbReference type="CDD" id="cd06848">
    <property type="entry name" value="GCS_H"/>
    <property type="match status" value="1"/>
</dbReference>
<dbReference type="PROSITE" id="PS50968">
    <property type="entry name" value="BIOTINYL_LIPOYL"/>
    <property type="match status" value="1"/>
</dbReference>
<name>A0A511RMJ6_9DEIN</name>
<dbReference type="GO" id="GO:0019464">
    <property type="term" value="P:glycine decarboxylation via glycine cleavage system"/>
    <property type="evidence" value="ECO:0007669"/>
    <property type="project" value="UniProtKB-UniRule"/>
</dbReference>
<evidence type="ECO:0000259" key="5">
    <source>
        <dbReference type="PROSITE" id="PS50968"/>
    </source>
</evidence>
<dbReference type="GO" id="GO:0005829">
    <property type="term" value="C:cytosol"/>
    <property type="evidence" value="ECO:0007669"/>
    <property type="project" value="TreeGrafter"/>
</dbReference>
<comment type="caution">
    <text evidence="6">The sequence shown here is derived from an EMBL/GenBank/DDBJ whole genome shotgun (WGS) entry which is preliminary data.</text>
</comment>
<proteinExistence type="inferred from homology"/>
<evidence type="ECO:0000313" key="7">
    <source>
        <dbReference type="Proteomes" id="UP000321827"/>
    </source>
</evidence>
<dbReference type="InterPro" id="IPR017453">
    <property type="entry name" value="GCV_H_sub"/>
</dbReference>
<dbReference type="HAMAP" id="MF_00272">
    <property type="entry name" value="GcvH"/>
    <property type="match status" value="1"/>
</dbReference>
<comment type="similarity">
    <text evidence="1 3">Belongs to the GcvH family.</text>
</comment>
<dbReference type="Proteomes" id="UP000321827">
    <property type="component" value="Unassembled WGS sequence"/>
</dbReference>
<evidence type="ECO:0000256" key="4">
    <source>
        <dbReference type="PIRSR" id="PIRSR617453-50"/>
    </source>
</evidence>
<dbReference type="InterPro" id="IPR033753">
    <property type="entry name" value="GCV_H/Fam206"/>
</dbReference>
<dbReference type="NCBIfam" id="TIGR00527">
    <property type="entry name" value="gcvH"/>
    <property type="match status" value="1"/>
</dbReference>
<dbReference type="PROSITE" id="PS00189">
    <property type="entry name" value="LIPOYL"/>
    <property type="match status" value="1"/>
</dbReference>
<gene>
    <name evidence="3 6" type="primary">gcvH</name>
    <name evidence="6" type="ORF">ODE01S_23130</name>
</gene>
<dbReference type="InterPro" id="IPR002930">
    <property type="entry name" value="GCV_H"/>
</dbReference>
<dbReference type="GO" id="GO:0005960">
    <property type="term" value="C:glycine cleavage complex"/>
    <property type="evidence" value="ECO:0007669"/>
    <property type="project" value="InterPro"/>
</dbReference>
<evidence type="ECO:0000313" key="6">
    <source>
        <dbReference type="EMBL" id="GEM90879.1"/>
    </source>
</evidence>
<dbReference type="Gene3D" id="2.40.50.100">
    <property type="match status" value="1"/>
</dbReference>
<feature type="domain" description="Lipoyl-binding" evidence="5">
    <location>
        <begin position="22"/>
        <end position="104"/>
    </location>
</feature>